<dbReference type="InterPro" id="IPR017853">
    <property type="entry name" value="GH"/>
</dbReference>
<dbReference type="Pfam" id="PF01301">
    <property type="entry name" value="Glyco_hydro_35"/>
    <property type="match status" value="1"/>
</dbReference>
<comment type="catalytic activity">
    <reaction evidence="4">
        <text>Hydrolysis of terminal non-reducing beta-D-galactose residues in beta-D-galactosides.</text>
        <dbReference type="EC" id="3.2.1.23"/>
    </reaction>
</comment>
<comment type="similarity">
    <text evidence="1 5">Belongs to the glycosyl hydrolase 35 family.</text>
</comment>
<evidence type="ECO:0000256" key="1">
    <source>
        <dbReference type="ARBA" id="ARBA00009809"/>
    </source>
</evidence>
<evidence type="ECO:0000313" key="9">
    <source>
        <dbReference type="EMBL" id="MBB5057262.1"/>
    </source>
</evidence>
<organism evidence="9 10">
    <name type="scientific">Granulicella aggregans</name>
    <dbReference type="NCBI Taxonomy" id="474949"/>
    <lineage>
        <taxon>Bacteria</taxon>
        <taxon>Pseudomonadati</taxon>
        <taxon>Acidobacteriota</taxon>
        <taxon>Terriglobia</taxon>
        <taxon>Terriglobales</taxon>
        <taxon>Acidobacteriaceae</taxon>
        <taxon>Granulicella</taxon>
    </lineage>
</organism>
<evidence type="ECO:0000256" key="4">
    <source>
        <dbReference type="RuleBase" id="RU000675"/>
    </source>
</evidence>
<dbReference type="PROSITE" id="PS51257">
    <property type="entry name" value="PROKAR_LIPOPROTEIN"/>
    <property type="match status" value="1"/>
</dbReference>
<dbReference type="EMBL" id="JACHIP010000002">
    <property type="protein sequence ID" value="MBB5057262.1"/>
    <property type="molecule type" value="Genomic_DNA"/>
</dbReference>
<reference evidence="9 10" key="1">
    <citation type="submission" date="2020-08" db="EMBL/GenBank/DDBJ databases">
        <title>Genomic Encyclopedia of Type Strains, Phase IV (KMG-V): Genome sequencing to study the core and pangenomes of soil and plant-associated prokaryotes.</title>
        <authorList>
            <person name="Whitman W."/>
        </authorList>
    </citation>
    <scope>NUCLEOTIDE SEQUENCE [LARGE SCALE GENOMIC DNA]</scope>
    <source>
        <strain evidence="9 10">M8UP14</strain>
    </source>
</reference>
<dbReference type="PRINTS" id="PR00742">
    <property type="entry name" value="GLHYDRLASE35"/>
</dbReference>
<gene>
    <name evidence="9" type="ORF">HDF16_001947</name>
</gene>
<keyword evidence="2 4" id="KW-0378">Hydrolase</keyword>
<evidence type="ECO:0000256" key="2">
    <source>
        <dbReference type="ARBA" id="ARBA00022801"/>
    </source>
</evidence>
<protein>
    <recommendedName>
        <fullName evidence="4">Beta-galactosidase</fullName>
        <ecNumber evidence="4">3.2.1.23</ecNumber>
    </recommendedName>
</protein>
<evidence type="ECO:0000259" key="7">
    <source>
        <dbReference type="Pfam" id="PF01301"/>
    </source>
</evidence>
<feature type="chain" id="PRO_5031501128" description="Beta-galactosidase" evidence="6">
    <location>
        <begin position="31"/>
        <end position="822"/>
    </location>
</feature>
<dbReference type="Gene3D" id="3.20.20.80">
    <property type="entry name" value="Glycosidases"/>
    <property type="match status" value="1"/>
</dbReference>
<dbReference type="GO" id="GO:0005975">
    <property type="term" value="P:carbohydrate metabolic process"/>
    <property type="evidence" value="ECO:0007669"/>
    <property type="project" value="InterPro"/>
</dbReference>
<dbReference type="RefSeq" id="WP_184215872.1">
    <property type="nucleotide sequence ID" value="NZ_JACHIP010000002.1"/>
</dbReference>
<dbReference type="Proteomes" id="UP000540989">
    <property type="component" value="Unassembled WGS sequence"/>
</dbReference>
<dbReference type="GO" id="GO:0004565">
    <property type="term" value="F:beta-galactosidase activity"/>
    <property type="evidence" value="ECO:0007669"/>
    <property type="project" value="UniProtKB-EC"/>
</dbReference>
<feature type="domain" description="Glycoside hydrolase 35 catalytic" evidence="7">
    <location>
        <begin position="70"/>
        <end position="413"/>
    </location>
</feature>
<evidence type="ECO:0000259" key="8">
    <source>
        <dbReference type="Pfam" id="PF10435"/>
    </source>
</evidence>
<dbReference type="InterPro" id="IPR001944">
    <property type="entry name" value="Glycoside_Hdrlase_35"/>
</dbReference>
<name>A0A7W7ZCF4_9BACT</name>
<evidence type="ECO:0000256" key="5">
    <source>
        <dbReference type="RuleBase" id="RU003679"/>
    </source>
</evidence>
<feature type="domain" description="Beta-galactosidase" evidence="8">
    <location>
        <begin position="451"/>
        <end position="601"/>
    </location>
</feature>
<keyword evidence="3 4" id="KW-0326">Glycosidase</keyword>
<dbReference type="InterPro" id="IPR037110">
    <property type="entry name" value="Betagal_dom2_sf"/>
</dbReference>
<comment type="caution">
    <text evidence="9">The sequence shown here is derived from an EMBL/GenBank/DDBJ whole genome shotgun (WGS) entry which is preliminary data.</text>
</comment>
<dbReference type="InterPro" id="IPR019801">
    <property type="entry name" value="Glyco_hydro_35_CS"/>
</dbReference>
<dbReference type="Gene3D" id="2.102.20.10">
    <property type="entry name" value="Beta-galactosidase, domain 2"/>
    <property type="match status" value="1"/>
</dbReference>
<dbReference type="InterPro" id="IPR031330">
    <property type="entry name" value="Gly_Hdrlase_35_cat"/>
</dbReference>
<sequence>MKKLGIATMTAMTLWTACIPSPFICAQAPASPVTITVDASTPIPPPETGFLHMGGTSPNGHSLQVNSRYLVLDGKPWLPVMGELHYSRLPESEWEDEILKMKSAGIDVISTYVFWIHHEEIEGQFDWTGQRDLRHFVELCAKHGMYVWLRPGPWAHGEARNGGFPDWLNKLPDNRTNDPVYLHHVQNFFDQIGTQVHGLMFQQGGPIIGTQLENEYGLHGPRRGAEHILKLKQLAIAAGIDPPLFSVTGWPSLDFPPREVVPVSGGYPDGFWFGSQTNLPPSMNYLFNFNRELGDMGATVPSEDPTGKVDLKHDPYFAAEQGGGMATAYHRRPVLSSDDIAALTLTGIGSGVNLYGYYMFHGGTNPKGKLTTLQESVASGFPNDLPELTYDFGAPIGEFGQTRNSYRKTRMIHLFLNAYGSTLAPMVAIAPEHHTRNPADSSSPRVAVRSDGTAGFLFVNNYVRQLDMPARKAFQVNIKLAKEDILIPSKPIDIPANTYFAWPINLPIGNATLRYSTAQLLTQLDTPNGKTIVLFALPGITPELYFDASSVRDLHAPGAKVDRTSSTIRISNLTPGLNSFLQLTDNTGKVTRLLLLTQDEAEQTALPQIDQHDHLAMTHSDILFDGKNLRLRSTLSPDQRIAIFPSLSNSKTHEGAWSIYTTHQPEQHLNLSITPTHTAEPVAAMQMGPYFDWRQTKVPIVPPDSAFANASTWQLTFPNPPAGGLSNLFLKLDYTGDIARLYSSSTLLDDNFFNGQPFEIGIDRFIPPGKPATLKLEVLPMAATAPIYLDDSAWKKLNTSRAIPKLIRASLIPEYESSILLP</sequence>
<keyword evidence="6" id="KW-0732">Signal</keyword>
<dbReference type="InterPro" id="IPR018954">
    <property type="entry name" value="Betagal_dom2"/>
</dbReference>
<dbReference type="SUPFAM" id="SSF51445">
    <property type="entry name" value="(Trans)glycosidases"/>
    <property type="match status" value="1"/>
</dbReference>
<keyword evidence="10" id="KW-1185">Reference proteome</keyword>
<feature type="signal peptide" evidence="6">
    <location>
        <begin position="1"/>
        <end position="30"/>
    </location>
</feature>
<proteinExistence type="inferred from homology"/>
<evidence type="ECO:0000256" key="3">
    <source>
        <dbReference type="ARBA" id="ARBA00023295"/>
    </source>
</evidence>
<dbReference type="Pfam" id="PF10435">
    <property type="entry name" value="BetaGal_dom2"/>
    <property type="match status" value="1"/>
</dbReference>
<dbReference type="AlphaFoldDB" id="A0A7W7ZCF4"/>
<evidence type="ECO:0000313" key="10">
    <source>
        <dbReference type="Proteomes" id="UP000540989"/>
    </source>
</evidence>
<dbReference type="PROSITE" id="PS01182">
    <property type="entry name" value="GLYCOSYL_HYDROL_F35"/>
    <property type="match status" value="1"/>
</dbReference>
<evidence type="ECO:0000256" key="6">
    <source>
        <dbReference type="SAM" id="SignalP"/>
    </source>
</evidence>
<dbReference type="EC" id="3.2.1.23" evidence="4"/>
<accession>A0A7W7ZCF4</accession>
<dbReference type="PANTHER" id="PTHR23421">
    <property type="entry name" value="BETA-GALACTOSIDASE RELATED"/>
    <property type="match status" value="1"/>
</dbReference>